<evidence type="ECO:0000313" key="3">
    <source>
        <dbReference type="Proteomes" id="UP000031521"/>
    </source>
</evidence>
<dbReference type="KEGG" id="cid:P73_3540"/>
<dbReference type="HOGENOM" id="CLU_2272347_0_0_5"/>
<proteinExistence type="predicted"/>
<reference evidence="2 3" key="1">
    <citation type="journal article" date="2014" name="Int. J. Syst. Evol. Microbiol.">
        <title>Celeribacter indicus sp. nov., a polycyclic aromatic hydrocarbon-degrading bacterium from deep-sea sediment and reclassification of Huaishuia halophila as Celeribacter halophilus comb. nov.</title>
        <authorList>
            <person name="Lai Q."/>
            <person name="Cao J."/>
            <person name="Yuan J."/>
            <person name="Li F."/>
            <person name="Shao Z."/>
        </authorList>
    </citation>
    <scope>NUCLEOTIDE SEQUENCE [LARGE SCALE GENOMIC DNA]</scope>
    <source>
        <strain evidence="2">P73</strain>
    </source>
</reference>
<dbReference type="AlphaFoldDB" id="A0A0B5E4G7"/>
<protein>
    <submittedName>
        <fullName evidence="2">Uncharacterized protein</fullName>
    </submittedName>
</protein>
<dbReference type="EMBL" id="CP004393">
    <property type="protein sequence ID" value="AJE48255.1"/>
    <property type="molecule type" value="Genomic_DNA"/>
</dbReference>
<gene>
    <name evidence="2" type="ORF">P73_3540</name>
</gene>
<dbReference type="OrthoDB" id="7875085at2"/>
<organism evidence="2 3">
    <name type="scientific">Celeribacter indicus</name>
    <dbReference type="NCBI Taxonomy" id="1208324"/>
    <lineage>
        <taxon>Bacteria</taxon>
        <taxon>Pseudomonadati</taxon>
        <taxon>Pseudomonadota</taxon>
        <taxon>Alphaproteobacteria</taxon>
        <taxon>Rhodobacterales</taxon>
        <taxon>Roseobacteraceae</taxon>
        <taxon>Celeribacter</taxon>
    </lineage>
</organism>
<name>A0A0B5E4G7_9RHOB</name>
<keyword evidence="1" id="KW-0732">Signal</keyword>
<keyword evidence="3" id="KW-1185">Reference proteome</keyword>
<dbReference type="RefSeq" id="WP_043870620.1">
    <property type="nucleotide sequence ID" value="NZ_CP004393.1"/>
</dbReference>
<evidence type="ECO:0000313" key="2">
    <source>
        <dbReference type="EMBL" id="AJE48255.1"/>
    </source>
</evidence>
<evidence type="ECO:0000256" key="1">
    <source>
        <dbReference type="SAM" id="SignalP"/>
    </source>
</evidence>
<feature type="chain" id="PRO_5002100541" evidence="1">
    <location>
        <begin position="21"/>
        <end position="102"/>
    </location>
</feature>
<accession>A0A0B5E4G7</accession>
<feature type="signal peptide" evidence="1">
    <location>
        <begin position="1"/>
        <end position="20"/>
    </location>
</feature>
<dbReference type="Proteomes" id="UP000031521">
    <property type="component" value="Chromosome"/>
</dbReference>
<dbReference type="STRING" id="1208324.P73_3540"/>
<sequence>MFKVLFTLAAASLSALPALAAGTQPYAPGVTVFAYPAAENFCPAGTQPVRHDGAISCGTANATGYGEPAARAARRPAYAAPVTYTDPKSPHYMPDRIEMGAD</sequence>